<dbReference type="Proteomes" id="UP000644610">
    <property type="component" value="Unassembled WGS sequence"/>
</dbReference>
<protein>
    <recommendedName>
        <fullName evidence="1">Knr4/Smi1-like domain-containing protein</fullName>
    </recommendedName>
</protein>
<evidence type="ECO:0000313" key="3">
    <source>
        <dbReference type="Proteomes" id="UP000644610"/>
    </source>
</evidence>
<comment type="caution">
    <text evidence="2">The sequence shown here is derived from an EMBL/GenBank/DDBJ whole genome shotgun (WGS) entry which is preliminary data.</text>
</comment>
<name>A0A8J3USI8_9ACTN</name>
<evidence type="ECO:0000313" key="2">
    <source>
        <dbReference type="EMBL" id="GII51283.1"/>
    </source>
</evidence>
<dbReference type="InterPro" id="IPR018958">
    <property type="entry name" value="Knr4/Smi1-like_dom"/>
</dbReference>
<feature type="domain" description="Knr4/Smi1-like" evidence="1">
    <location>
        <begin position="33"/>
        <end position="153"/>
    </location>
</feature>
<gene>
    <name evidence="2" type="ORF">Psi02_77070</name>
</gene>
<organism evidence="2 3">
    <name type="scientific">Planotetraspora silvatica</name>
    <dbReference type="NCBI Taxonomy" id="234614"/>
    <lineage>
        <taxon>Bacteria</taxon>
        <taxon>Bacillati</taxon>
        <taxon>Actinomycetota</taxon>
        <taxon>Actinomycetes</taxon>
        <taxon>Streptosporangiales</taxon>
        <taxon>Streptosporangiaceae</taxon>
        <taxon>Planotetraspora</taxon>
    </lineage>
</organism>
<reference evidence="2" key="1">
    <citation type="submission" date="2021-01" db="EMBL/GenBank/DDBJ databases">
        <title>Whole genome shotgun sequence of Planotetraspora silvatica NBRC 100141.</title>
        <authorList>
            <person name="Komaki H."/>
            <person name="Tamura T."/>
        </authorList>
    </citation>
    <scope>NUCLEOTIDE SEQUENCE</scope>
    <source>
        <strain evidence="2">NBRC 100141</strain>
    </source>
</reference>
<sequence length="178" mass="19362">MDATNDASLTGDLEALQAAFPAEWREPPLGLEGVAAWEGENGARLPEPYRTFIAEVANGSSLGPPEDGGLLPLGWLPPGWPDQGDRIPGAAFPLDHAWHWEDEIDSTPDSDQRIADVYNHGSIVLGTDDELSYWLLVLTGTQRGKIWFVADVGASPYPGPEAIGFIEWVQRWQTGAGW</sequence>
<keyword evidence="3" id="KW-1185">Reference proteome</keyword>
<dbReference type="EMBL" id="BOOQ01000065">
    <property type="protein sequence ID" value="GII51283.1"/>
    <property type="molecule type" value="Genomic_DNA"/>
</dbReference>
<evidence type="ECO:0000259" key="1">
    <source>
        <dbReference type="Pfam" id="PF09346"/>
    </source>
</evidence>
<dbReference type="RefSeq" id="WP_203980782.1">
    <property type="nucleotide sequence ID" value="NZ_BAAAKY010000074.1"/>
</dbReference>
<dbReference type="InterPro" id="IPR037883">
    <property type="entry name" value="Knr4/Smi1-like_sf"/>
</dbReference>
<dbReference type="AlphaFoldDB" id="A0A8J3USI8"/>
<dbReference type="SUPFAM" id="SSF160631">
    <property type="entry name" value="SMI1/KNR4-like"/>
    <property type="match status" value="1"/>
</dbReference>
<accession>A0A8J3USI8</accession>
<proteinExistence type="predicted"/>
<dbReference type="Pfam" id="PF09346">
    <property type="entry name" value="SMI1_KNR4"/>
    <property type="match status" value="1"/>
</dbReference>